<dbReference type="Proteomes" id="UP000249260">
    <property type="component" value="Unassembled WGS sequence"/>
</dbReference>
<dbReference type="AlphaFoldDB" id="A0A328TVZ6"/>
<gene>
    <name evidence="1" type="ORF">DL346_21715</name>
</gene>
<reference evidence="1 2" key="1">
    <citation type="submission" date="2018-06" db="EMBL/GenBank/DDBJ databases">
        <title>Paenibacillus montanisoli sp. nov., isolated from mountain area soil.</title>
        <authorList>
            <person name="Wu M."/>
        </authorList>
    </citation>
    <scope>NUCLEOTIDE SEQUENCE [LARGE SCALE GENOMIC DNA]</scope>
    <source>
        <strain evidence="1 2">RA17</strain>
    </source>
</reference>
<dbReference type="EMBL" id="QLUW01000004">
    <property type="protein sequence ID" value="RAP74668.1"/>
    <property type="molecule type" value="Genomic_DNA"/>
</dbReference>
<evidence type="ECO:0000313" key="1">
    <source>
        <dbReference type="EMBL" id="RAP74668.1"/>
    </source>
</evidence>
<name>A0A328TVZ6_9BACL</name>
<dbReference type="RefSeq" id="WP_112884456.1">
    <property type="nucleotide sequence ID" value="NZ_QLUW01000004.1"/>
</dbReference>
<keyword evidence="2" id="KW-1185">Reference proteome</keyword>
<organism evidence="1 2">
    <name type="scientific">Paenibacillus montanisoli</name>
    <dbReference type="NCBI Taxonomy" id="2081970"/>
    <lineage>
        <taxon>Bacteria</taxon>
        <taxon>Bacillati</taxon>
        <taxon>Bacillota</taxon>
        <taxon>Bacilli</taxon>
        <taxon>Bacillales</taxon>
        <taxon>Paenibacillaceae</taxon>
        <taxon>Paenibacillus</taxon>
    </lineage>
</organism>
<sequence length="159" mass="17317">MKKMALIGIIALACAFYAGYLAGGGRESAGEQERPTIYSQWIKAEKPPIPKVAIDGKDMVVKRGSYTWCQPGSGETNTCTSVDAAAIPEPEPVSVKGGSLIQPTAPERIKELTLINTSKGFSGDAYYVPTAKGVYTYRIYCEWFLDQGQADFFFTVKVE</sequence>
<accession>A0A328TVZ6</accession>
<protein>
    <submittedName>
        <fullName evidence="1">Uncharacterized protein</fullName>
    </submittedName>
</protein>
<evidence type="ECO:0000313" key="2">
    <source>
        <dbReference type="Proteomes" id="UP000249260"/>
    </source>
</evidence>
<comment type="caution">
    <text evidence="1">The sequence shown here is derived from an EMBL/GenBank/DDBJ whole genome shotgun (WGS) entry which is preliminary data.</text>
</comment>
<dbReference type="OrthoDB" id="1797983at2"/>
<proteinExistence type="predicted"/>